<sequence length="258" mass="28214">MGYKIAVAGKGGTGKTTLTGLLIDYLIRKNMGSILAVDADANSNLNEVLGTEIEETIGEIKEDVNRKSLSGDSFPGGMRKADYLKYKLNTSITEGDGYDLIVMGRSQGPGCYCYVNGILKAEVDLLSGNYDYIVVDNEAGMEHLSRKLIDPIDALLLISDCSRRGIQAVGRIKRLALELNLKVGQIFLIVNRAPEGKLNSGIKEEIKKQELNLIGVVPMDQMVYDYDSDGKALVDLPEDSSCRKAINEILSKIEFKSN</sequence>
<organism evidence="2 3">
    <name type="scientific">Clostridium lapidicellarium</name>
    <dbReference type="NCBI Taxonomy" id="3240931"/>
    <lineage>
        <taxon>Bacteria</taxon>
        <taxon>Bacillati</taxon>
        <taxon>Bacillota</taxon>
        <taxon>Clostridia</taxon>
        <taxon>Eubacteriales</taxon>
        <taxon>Clostridiaceae</taxon>
        <taxon>Clostridium</taxon>
    </lineage>
</organism>
<dbReference type="Gene3D" id="3.40.50.300">
    <property type="entry name" value="P-loop containing nucleotide triphosphate hydrolases"/>
    <property type="match status" value="1"/>
</dbReference>
<name>A0ABV4DVM9_9CLOT</name>
<dbReference type="InterPro" id="IPR002586">
    <property type="entry name" value="CobQ/CobB/MinD/ParA_Nub-bd_dom"/>
</dbReference>
<dbReference type="PANTHER" id="PTHR43384">
    <property type="entry name" value="SEPTUM SITE-DETERMINING PROTEIN MIND HOMOLOG, CHLOROPLASTIC-RELATED"/>
    <property type="match status" value="1"/>
</dbReference>
<evidence type="ECO:0000259" key="1">
    <source>
        <dbReference type="Pfam" id="PF01656"/>
    </source>
</evidence>
<dbReference type="Proteomes" id="UP001565220">
    <property type="component" value="Unassembled WGS sequence"/>
</dbReference>
<dbReference type="SUPFAM" id="SSF52540">
    <property type="entry name" value="P-loop containing nucleoside triphosphate hydrolases"/>
    <property type="match status" value="1"/>
</dbReference>
<dbReference type="InterPro" id="IPR014433">
    <property type="entry name" value="CooC"/>
</dbReference>
<proteinExistence type="predicted"/>
<evidence type="ECO:0000313" key="2">
    <source>
        <dbReference type="EMBL" id="MEY8763297.1"/>
    </source>
</evidence>
<protein>
    <submittedName>
        <fullName evidence="2">AAA family ATPase</fullName>
    </submittedName>
</protein>
<dbReference type="PANTHER" id="PTHR43384:SF7">
    <property type="entry name" value="CARBON-MONOXIDE DEHYDROGENASE ACCESSORY PROTEIN"/>
    <property type="match status" value="1"/>
</dbReference>
<comment type="caution">
    <text evidence="2">The sequence shown here is derived from an EMBL/GenBank/DDBJ whole genome shotgun (WGS) entry which is preliminary data.</text>
</comment>
<feature type="domain" description="CobQ/CobB/MinD/ParA nucleotide binding" evidence="1">
    <location>
        <begin position="5"/>
        <end position="231"/>
    </location>
</feature>
<dbReference type="RefSeq" id="WP_294180116.1">
    <property type="nucleotide sequence ID" value="NZ_JBGFFE010000007.1"/>
</dbReference>
<dbReference type="EMBL" id="JBGFFE010000007">
    <property type="protein sequence ID" value="MEY8763297.1"/>
    <property type="molecule type" value="Genomic_DNA"/>
</dbReference>
<dbReference type="PIRSF" id="PIRSF005647">
    <property type="entry name" value="CooC"/>
    <property type="match status" value="1"/>
</dbReference>
<evidence type="ECO:0000313" key="3">
    <source>
        <dbReference type="Proteomes" id="UP001565220"/>
    </source>
</evidence>
<dbReference type="Pfam" id="PF01656">
    <property type="entry name" value="CbiA"/>
    <property type="match status" value="1"/>
</dbReference>
<keyword evidence="3" id="KW-1185">Reference proteome</keyword>
<reference evidence="2 3" key="1">
    <citation type="submission" date="2024-08" db="EMBL/GenBank/DDBJ databases">
        <title>Clostridium lapicellarii sp. nov., and Clostridium renhuaiense sp. nov., two species isolated from the mud in a fermentation cellar used for producing sauce-flavour Chinese liquors.</title>
        <authorList>
            <person name="Yang F."/>
            <person name="Wang H."/>
            <person name="Chen L.Q."/>
            <person name="Zhou N."/>
            <person name="Lu J.J."/>
            <person name="Pu X.X."/>
            <person name="Wan B."/>
            <person name="Wang L."/>
            <person name="Liu S.J."/>
        </authorList>
    </citation>
    <scope>NUCLEOTIDE SEQUENCE [LARGE SCALE GENOMIC DNA]</scope>
    <source>
        <strain evidence="2 3">MT-113</strain>
    </source>
</reference>
<gene>
    <name evidence="2" type="ORF">AB8S09_06540</name>
</gene>
<dbReference type="InterPro" id="IPR050625">
    <property type="entry name" value="ParA/MinD_ATPase"/>
</dbReference>
<dbReference type="InterPro" id="IPR027417">
    <property type="entry name" value="P-loop_NTPase"/>
</dbReference>
<accession>A0ABV4DVM9</accession>